<evidence type="ECO:0000313" key="3">
    <source>
        <dbReference type="Proteomes" id="UP001050808"/>
    </source>
</evidence>
<dbReference type="RefSeq" id="WP_189959912.1">
    <property type="nucleotide sequence ID" value="NZ_BMUA01000001.1"/>
</dbReference>
<reference evidence="2" key="1">
    <citation type="submission" date="2024-05" db="EMBL/GenBank/DDBJ databases">
        <title>Whole genome shotgun sequence of Streptomyces violascens NBRC 12920.</title>
        <authorList>
            <person name="Komaki H."/>
            <person name="Tamura T."/>
        </authorList>
    </citation>
    <scope>NUCLEOTIDE SEQUENCE</scope>
    <source>
        <strain evidence="2">NBRC 12920</strain>
    </source>
</reference>
<dbReference type="Pfam" id="PF00582">
    <property type="entry name" value="Usp"/>
    <property type="match status" value="1"/>
</dbReference>
<dbReference type="Proteomes" id="UP001050808">
    <property type="component" value="Unassembled WGS sequence"/>
</dbReference>
<sequence>MSVIIWITEGSWPACVDAARERAGDADLVLLHVTDDAVSEAAHGAFAGLLGRGRPERDPGTRLEDLSRAAADDLFDEAERRLGRPARRLALHGRAEQQVIRAAEGAELLICARDGDRTHLGPRSLGPAARFVVDHAPCPVLLVWPDTAPGLGSLPPPP</sequence>
<evidence type="ECO:0000313" key="2">
    <source>
        <dbReference type="EMBL" id="GHI36054.1"/>
    </source>
</evidence>
<organism evidence="2 3">
    <name type="scientific">Streptomyces violascens</name>
    <dbReference type="NCBI Taxonomy" id="67381"/>
    <lineage>
        <taxon>Bacteria</taxon>
        <taxon>Bacillati</taxon>
        <taxon>Actinomycetota</taxon>
        <taxon>Actinomycetes</taxon>
        <taxon>Kitasatosporales</taxon>
        <taxon>Streptomycetaceae</taxon>
        <taxon>Streptomyces</taxon>
    </lineage>
</organism>
<proteinExistence type="predicted"/>
<dbReference type="SUPFAM" id="SSF52402">
    <property type="entry name" value="Adenine nucleotide alpha hydrolases-like"/>
    <property type="match status" value="1"/>
</dbReference>
<dbReference type="CDD" id="cd00293">
    <property type="entry name" value="USP-like"/>
    <property type="match status" value="1"/>
</dbReference>
<dbReference type="InterPro" id="IPR006016">
    <property type="entry name" value="UspA"/>
</dbReference>
<feature type="domain" description="UspA" evidence="1">
    <location>
        <begin position="20"/>
        <end position="143"/>
    </location>
</feature>
<name>A0ABQ3QFN0_9ACTN</name>
<dbReference type="Gene3D" id="3.40.50.12370">
    <property type="match status" value="1"/>
</dbReference>
<accession>A0ABQ3QFN0</accession>
<gene>
    <name evidence="2" type="ORF">Sviol_04620</name>
</gene>
<dbReference type="EMBL" id="BNDY01000002">
    <property type="protein sequence ID" value="GHI36054.1"/>
    <property type="molecule type" value="Genomic_DNA"/>
</dbReference>
<comment type="caution">
    <text evidence="2">The sequence shown here is derived from an EMBL/GenBank/DDBJ whole genome shotgun (WGS) entry which is preliminary data.</text>
</comment>
<evidence type="ECO:0000259" key="1">
    <source>
        <dbReference type="Pfam" id="PF00582"/>
    </source>
</evidence>
<protein>
    <recommendedName>
        <fullName evidence="1">UspA domain-containing protein</fullName>
    </recommendedName>
</protein>
<keyword evidence="3" id="KW-1185">Reference proteome</keyword>